<reference evidence="7" key="1">
    <citation type="submission" date="2021-06" db="EMBL/GenBank/DDBJ databases">
        <authorList>
            <consortium name="Wellcome Sanger Institute Data Sharing"/>
        </authorList>
    </citation>
    <scope>NUCLEOTIDE SEQUENCE [LARGE SCALE GENOMIC DNA]</scope>
</reference>
<dbReference type="SMART" id="SM00314">
    <property type="entry name" value="RA"/>
    <property type="match status" value="1"/>
</dbReference>
<gene>
    <name evidence="7" type="primary">rgl2</name>
</gene>
<keyword evidence="1 2" id="KW-0344">Guanine-nucleotide releasing factor</keyword>
<dbReference type="CDD" id="cd06224">
    <property type="entry name" value="REM"/>
    <property type="match status" value="1"/>
</dbReference>
<dbReference type="SUPFAM" id="SSF48366">
    <property type="entry name" value="Ras GEF"/>
    <property type="match status" value="1"/>
</dbReference>
<dbReference type="PANTHER" id="PTHR23113:SF350">
    <property type="entry name" value="RAL GUANINE NUCLEOTIDE DISSOCIATION STIMULATOR-LIKE 2 ISOFORM X1"/>
    <property type="match status" value="1"/>
</dbReference>
<dbReference type="Ensembl" id="ENSECRT00000000661.1">
    <property type="protein sequence ID" value="ENSECRP00000000648.1"/>
    <property type="gene ID" value="ENSECRG00000000391.1"/>
</dbReference>
<reference evidence="7" key="3">
    <citation type="submission" date="2025-09" db="UniProtKB">
        <authorList>
            <consortium name="Ensembl"/>
        </authorList>
    </citation>
    <scope>IDENTIFICATION</scope>
</reference>
<proteinExistence type="predicted"/>
<evidence type="ECO:0000313" key="7">
    <source>
        <dbReference type="Ensembl" id="ENSECRP00000000648.1"/>
    </source>
</evidence>
<reference evidence="7" key="2">
    <citation type="submission" date="2025-08" db="UniProtKB">
        <authorList>
            <consortium name="Ensembl"/>
        </authorList>
    </citation>
    <scope>IDENTIFICATION</scope>
</reference>
<dbReference type="InterPro" id="IPR000159">
    <property type="entry name" value="RA_dom"/>
</dbReference>
<dbReference type="GO" id="GO:0005886">
    <property type="term" value="C:plasma membrane"/>
    <property type="evidence" value="ECO:0007669"/>
    <property type="project" value="TreeGrafter"/>
</dbReference>
<dbReference type="InterPro" id="IPR036964">
    <property type="entry name" value="RASGEF_cat_dom_sf"/>
</dbReference>
<dbReference type="AlphaFoldDB" id="A0A8C4RER0"/>
<feature type="compositionally biased region" description="Low complexity" evidence="3">
    <location>
        <begin position="603"/>
        <end position="621"/>
    </location>
</feature>
<dbReference type="Pfam" id="PF00788">
    <property type="entry name" value="RA"/>
    <property type="match status" value="1"/>
</dbReference>
<dbReference type="Pfam" id="PF00618">
    <property type="entry name" value="RasGEF_N"/>
    <property type="match status" value="1"/>
</dbReference>
<dbReference type="Gene3D" id="1.10.840.10">
    <property type="entry name" value="Ras guanine-nucleotide exchange factors catalytic domain"/>
    <property type="match status" value="1"/>
</dbReference>
<dbReference type="RefSeq" id="XP_028657377.1">
    <property type="nucleotide sequence ID" value="XM_028801544.2"/>
</dbReference>
<dbReference type="PROSITE" id="PS50200">
    <property type="entry name" value="RA"/>
    <property type="match status" value="1"/>
</dbReference>
<dbReference type="PROSITE" id="PS00720">
    <property type="entry name" value="RASGEF"/>
    <property type="match status" value="1"/>
</dbReference>
<feature type="region of interest" description="Disordered" evidence="3">
    <location>
        <begin position="1"/>
        <end position="60"/>
    </location>
</feature>
<dbReference type="OrthoDB" id="26687at2759"/>
<feature type="domain" description="Ras-associating" evidence="5">
    <location>
        <begin position="658"/>
        <end position="744"/>
    </location>
</feature>
<dbReference type="PROSITE" id="PS50009">
    <property type="entry name" value="RASGEF_CAT"/>
    <property type="match status" value="1"/>
</dbReference>
<feature type="compositionally biased region" description="Pro residues" evidence="3">
    <location>
        <begin position="622"/>
        <end position="634"/>
    </location>
</feature>
<dbReference type="Proteomes" id="UP000694620">
    <property type="component" value="Chromosome 1"/>
</dbReference>
<dbReference type="GeneTree" id="ENSGT00940000167370"/>
<dbReference type="SUPFAM" id="SSF54236">
    <property type="entry name" value="Ubiquitin-like"/>
    <property type="match status" value="1"/>
</dbReference>
<dbReference type="Gene3D" id="3.10.20.90">
    <property type="entry name" value="Phosphatidylinositol 3-kinase Catalytic Subunit, Chain A, domain 1"/>
    <property type="match status" value="1"/>
</dbReference>
<evidence type="ECO:0000256" key="1">
    <source>
        <dbReference type="ARBA" id="ARBA00022658"/>
    </source>
</evidence>
<dbReference type="GeneID" id="114651674"/>
<dbReference type="GO" id="GO:0007265">
    <property type="term" value="P:Ras protein signal transduction"/>
    <property type="evidence" value="ECO:0007669"/>
    <property type="project" value="TreeGrafter"/>
</dbReference>
<feature type="region of interest" description="Disordered" evidence="3">
    <location>
        <begin position="741"/>
        <end position="761"/>
    </location>
</feature>
<sequence>MHPRGGMRASDLPGEDASNVTLSSFRPRDPDILLSLEKRQHESSDSQGTSQDTFGGSSGSMKTKWYCSLETPPPTSVTEECDDGAIYTVTVKHLQLQPSTSKDSAGLSETCRIRVIKAGRLDKLIQHLLDSFHTGDSSYTSVFLATYRAFSNTKVVLTILLEKIEYSLLTLEDTTVNNTQKQLELKSAVSSVFSTWFEDYPEDFHELRDPSLLDKLYGFLQREFRGCDLKRRAKKLLQSIKSNAADGKGKAQAATKSAPPLCSPPENPDSDFSYMDFSGVLDFPSSLIAEQLTMIETELFVKVVPYHCLGSIWTQRDKKGMEHICPSVRATVRQFNKLINAVMSTCLCNTQLRSQQRARILEKWIQTAEECRARKNFSSLYAIISALNSNSVHRLKKTWEETNREAVRSYEELADIFSDKDNYSQSRELLKEHAVHGTVPYLGTFLTDLVMLDTAVKDHLENGYINFDKRRKEFEIISQIRLLQSSCKNLVFERNENFLKWFDKIPQLSEAESYKLSCEIESHVEIATPTKAMKPTVVITHCTDLLTSIAGTAMPMGFVTWDRPGLGTPRTTNEGSLDSPSTSDGQLKPSNPLLSRLTKHTKSPSVSSLDTVVSTPTSVPSLPSPPSTLSPPPFVKSHRRSASCGSSAPVSGQKAESDIRIIRVGMNLEDGNMYRSILVNSNDKAPSVISKALEKHSLSSVDVSAYELVQILPDGKELIIPPLGNVFYAMNSSSVDFLLRKKSQAPSPQPQQTNNEPGATFPRIKKGFKIARNLF</sequence>
<dbReference type="InterPro" id="IPR023578">
    <property type="entry name" value="Ras_GEF_dom_sf"/>
</dbReference>
<dbReference type="CTD" id="5863"/>
<dbReference type="Pfam" id="PF00617">
    <property type="entry name" value="RasGEF"/>
    <property type="match status" value="1"/>
</dbReference>
<evidence type="ECO:0000256" key="2">
    <source>
        <dbReference type="PROSITE-ProRule" id="PRU00168"/>
    </source>
</evidence>
<dbReference type="RefSeq" id="XP_051785248.1">
    <property type="nucleotide sequence ID" value="XM_051929288.1"/>
</dbReference>
<dbReference type="RefSeq" id="XP_028657367.1">
    <property type="nucleotide sequence ID" value="XM_028801534.2"/>
</dbReference>
<feature type="compositionally biased region" description="Polar residues" evidence="3">
    <location>
        <begin position="45"/>
        <end position="60"/>
    </location>
</feature>
<dbReference type="InterPro" id="IPR000651">
    <property type="entry name" value="Ras-like_Gua-exchang_fac_N"/>
</dbReference>
<dbReference type="InterPro" id="IPR019804">
    <property type="entry name" value="Ras_G-nucl-exch_fac_CS"/>
</dbReference>
<dbReference type="PROSITE" id="PS50212">
    <property type="entry name" value="RASGEF_NTER"/>
    <property type="match status" value="1"/>
</dbReference>
<feature type="compositionally biased region" description="Polar residues" evidence="3">
    <location>
        <begin position="569"/>
        <end position="593"/>
    </location>
</feature>
<dbReference type="CDD" id="cd00155">
    <property type="entry name" value="RasGEF"/>
    <property type="match status" value="1"/>
</dbReference>
<dbReference type="SMART" id="SM00229">
    <property type="entry name" value="RasGEFN"/>
    <property type="match status" value="1"/>
</dbReference>
<keyword evidence="8" id="KW-1185">Reference proteome</keyword>
<dbReference type="InterPro" id="IPR008937">
    <property type="entry name" value="Ras-like_GEF"/>
</dbReference>
<evidence type="ECO:0000259" key="4">
    <source>
        <dbReference type="PROSITE" id="PS50009"/>
    </source>
</evidence>
<organism evidence="7 8">
    <name type="scientific">Erpetoichthys calabaricus</name>
    <name type="common">Rope fish</name>
    <name type="synonym">Calamoichthys calabaricus</name>
    <dbReference type="NCBI Taxonomy" id="27687"/>
    <lineage>
        <taxon>Eukaryota</taxon>
        <taxon>Metazoa</taxon>
        <taxon>Chordata</taxon>
        <taxon>Craniata</taxon>
        <taxon>Vertebrata</taxon>
        <taxon>Euteleostomi</taxon>
        <taxon>Actinopterygii</taxon>
        <taxon>Polypteriformes</taxon>
        <taxon>Polypteridae</taxon>
        <taxon>Erpetoichthys</taxon>
    </lineage>
</organism>
<evidence type="ECO:0000259" key="6">
    <source>
        <dbReference type="PROSITE" id="PS50212"/>
    </source>
</evidence>
<dbReference type="InterPro" id="IPR029071">
    <property type="entry name" value="Ubiquitin-like_domsf"/>
</dbReference>
<accession>A0A8C4RER0</accession>
<dbReference type="Gene3D" id="1.20.870.10">
    <property type="entry name" value="Son of sevenless (SoS) protein Chain: S domain 1"/>
    <property type="match status" value="1"/>
</dbReference>
<evidence type="ECO:0000313" key="8">
    <source>
        <dbReference type="Proteomes" id="UP000694620"/>
    </source>
</evidence>
<feature type="domain" description="Ras-GEF" evidence="4">
    <location>
        <begin position="284"/>
        <end position="523"/>
    </location>
</feature>
<dbReference type="PANTHER" id="PTHR23113">
    <property type="entry name" value="GUANINE NUCLEOTIDE EXCHANGE FACTOR"/>
    <property type="match status" value="1"/>
</dbReference>
<protein>
    <submittedName>
        <fullName evidence="7">Ral guanine nucleotide dissociation stimulator-like 2</fullName>
    </submittedName>
</protein>
<dbReference type="SMART" id="SM00147">
    <property type="entry name" value="RasGEF"/>
    <property type="match status" value="1"/>
</dbReference>
<feature type="compositionally biased region" description="Basic and acidic residues" evidence="3">
    <location>
        <begin position="26"/>
        <end position="44"/>
    </location>
</feature>
<dbReference type="InterPro" id="IPR001895">
    <property type="entry name" value="RASGEF_cat_dom"/>
</dbReference>
<name>A0A8C4RER0_ERPCA</name>
<dbReference type="RefSeq" id="XP_028657384.1">
    <property type="nucleotide sequence ID" value="XM_028801551.2"/>
</dbReference>
<dbReference type="GO" id="GO:0005085">
    <property type="term" value="F:guanyl-nucleotide exchange factor activity"/>
    <property type="evidence" value="ECO:0007669"/>
    <property type="project" value="UniProtKB-KW"/>
</dbReference>
<feature type="region of interest" description="Disordered" evidence="3">
    <location>
        <begin position="561"/>
        <end position="651"/>
    </location>
</feature>
<evidence type="ECO:0000259" key="5">
    <source>
        <dbReference type="PROSITE" id="PS50200"/>
    </source>
</evidence>
<feature type="domain" description="N-terminal Ras-GEF" evidence="6">
    <location>
        <begin position="112"/>
        <end position="241"/>
    </location>
</feature>
<evidence type="ECO:0000256" key="3">
    <source>
        <dbReference type="SAM" id="MobiDB-lite"/>
    </source>
</evidence>